<keyword evidence="2" id="KW-0378">Hydrolase</keyword>
<dbReference type="SUPFAM" id="SSF56235">
    <property type="entry name" value="N-terminal nucleophile aminohydrolases (Ntn hydrolases)"/>
    <property type="match status" value="1"/>
</dbReference>
<evidence type="ECO:0000313" key="1">
    <source>
        <dbReference type="EMBL" id="GLK57714.1"/>
    </source>
</evidence>
<keyword evidence="2" id="KW-0012">Acyltransferase</keyword>
<dbReference type="EMBL" id="JAFBCY010000004">
    <property type="protein sequence ID" value="MBM7853074.1"/>
    <property type="molecule type" value="Genomic_DNA"/>
</dbReference>
<dbReference type="RefSeq" id="WP_204951534.1">
    <property type="nucleotide sequence ID" value="NZ_BSFF01000010.1"/>
</dbReference>
<dbReference type="InterPro" id="IPR043137">
    <property type="entry name" value="GGT_ssub_C"/>
</dbReference>
<organism evidence="1 4">
    <name type="scientific">Methylopila capsulata</name>
    <dbReference type="NCBI Taxonomy" id="61654"/>
    <lineage>
        <taxon>Bacteria</taxon>
        <taxon>Pseudomonadati</taxon>
        <taxon>Pseudomonadota</taxon>
        <taxon>Alphaproteobacteria</taxon>
        <taxon>Hyphomicrobiales</taxon>
        <taxon>Methylopilaceae</taxon>
        <taxon>Methylopila</taxon>
    </lineage>
</organism>
<dbReference type="Gene3D" id="3.60.20.40">
    <property type="match status" value="1"/>
</dbReference>
<dbReference type="EC" id="2.3.2.2" evidence="2"/>
<dbReference type="InterPro" id="IPR029055">
    <property type="entry name" value="Ntn_hydrolases_N"/>
</dbReference>
<dbReference type="Proteomes" id="UP001143400">
    <property type="component" value="Unassembled WGS sequence"/>
</dbReference>
<reference evidence="2 3" key="2">
    <citation type="submission" date="2021-01" db="EMBL/GenBank/DDBJ databases">
        <title>Genomic Encyclopedia of Type Strains, Phase IV (KMG-IV): sequencing the most valuable type-strain genomes for metagenomic binning, comparative biology and taxonomic classification.</title>
        <authorList>
            <person name="Goeker M."/>
        </authorList>
    </citation>
    <scope>NUCLEOTIDE SEQUENCE [LARGE SCALE GENOMIC DNA]</scope>
    <source>
        <strain evidence="2 3">DSM 6130</strain>
    </source>
</reference>
<dbReference type="PANTHER" id="PTHR43881:SF1">
    <property type="entry name" value="GAMMA-GLUTAMYLTRANSPEPTIDASE (AFU_ORTHOLOGUE AFUA_4G13580)"/>
    <property type="match status" value="1"/>
</dbReference>
<dbReference type="EC" id="3.4.19.13" evidence="2"/>
<sequence length="529" mass="55865">MRDLFRPGRSTLLAPNAAIATSHPLSTAAGLAVLREGGNAVDAALAAVSVQCVVEPHMTGIAGDCFVLYAPAGGEVIALNGSGRAPAAATVEALKALGLSEIPPTSAHAVTVPGAISAWMKLHGDHGSLPLERLFRDAIAYAENGYPVTQRVAFDWARAVPLLALDEGAAEVMLVDGGRAPRAGERHAQPKIGARLREIAKDGAAAFYAGAVAESLVKRLNALGGLHTMDDFAAGLDGADYVTPIHSNYRGYDVYECPPNGQGVAALMILNVLGGFDLGPDVQMAERIHLHAEATKLAYHHRDHLIADHDHLPHPTETLLSAETTAALRQRVSRETARPATLWTEPEHKDTVYLSVVDRDGNAISFINSIFNSFGSTRLDPETGILLHNRGASFRLIEGHPNAIGPRKRPMHTIIPGMLRKDGQTVAPFGVMGGHYQAAGHAAFLSGVLDRGLGIQEAIDAPRSFAFDGVLEVEPTIDPLVLERLGALGHRIKVADSPIGGAQAIWIDRANGLLLAGSDPRKDGCALGF</sequence>
<dbReference type="PANTHER" id="PTHR43881">
    <property type="entry name" value="GAMMA-GLUTAMYLTRANSPEPTIDASE (AFU_ORTHOLOGUE AFUA_4G13580)"/>
    <property type="match status" value="1"/>
</dbReference>
<dbReference type="EMBL" id="BSFF01000010">
    <property type="protein sequence ID" value="GLK57714.1"/>
    <property type="molecule type" value="Genomic_DNA"/>
</dbReference>
<dbReference type="Pfam" id="PF01019">
    <property type="entry name" value="G_glu_transpept"/>
    <property type="match status" value="1"/>
</dbReference>
<reference evidence="1" key="1">
    <citation type="journal article" date="2014" name="Int. J. Syst. Evol. Microbiol.">
        <title>Complete genome sequence of Corynebacterium casei LMG S-19264T (=DSM 44701T), isolated from a smear-ripened cheese.</title>
        <authorList>
            <consortium name="US DOE Joint Genome Institute (JGI-PGF)"/>
            <person name="Walter F."/>
            <person name="Albersmeier A."/>
            <person name="Kalinowski J."/>
            <person name="Ruckert C."/>
        </authorList>
    </citation>
    <scope>NUCLEOTIDE SEQUENCE</scope>
    <source>
        <strain evidence="1">VKM B-1606</strain>
    </source>
</reference>
<gene>
    <name evidence="1" type="ORF">GCM10008170_37340</name>
    <name evidence="2" type="ORF">JOD31_003325</name>
</gene>
<dbReference type="GO" id="GO:0103068">
    <property type="term" value="F:leukotriene C4 gamma-glutamyl transferase activity"/>
    <property type="evidence" value="ECO:0007669"/>
    <property type="project" value="UniProtKB-EC"/>
</dbReference>
<evidence type="ECO:0000313" key="2">
    <source>
        <dbReference type="EMBL" id="MBM7853074.1"/>
    </source>
</evidence>
<name>A0A9W6IYQ7_9HYPH</name>
<dbReference type="InterPro" id="IPR043138">
    <property type="entry name" value="GGT_lsub"/>
</dbReference>
<dbReference type="InterPro" id="IPR052896">
    <property type="entry name" value="GGT-like_enzyme"/>
</dbReference>
<keyword evidence="2" id="KW-0808">Transferase</keyword>
<dbReference type="PRINTS" id="PR01210">
    <property type="entry name" value="GGTRANSPTASE"/>
</dbReference>
<dbReference type="AlphaFoldDB" id="A0A9W6IYQ7"/>
<comment type="caution">
    <text evidence="1">The sequence shown here is derived from an EMBL/GenBank/DDBJ whole genome shotgun (WGS) entry which is preliminary data.</text>
</comment>
<keyword evidence="3" id="KW-1185">Reference proteome</keyword>
<protein>
    <submittedName>
        <fullName evidence="1">Gamma-glutamyltransferase</fullName>
    </submittedName>
    <submittedName>
        <fullName evidence="2">Gamma-glutamyltranspeptidase/glutathione hydrolase</fullName>
        <ecNumber evidence="2">2.3.2.2</ecNumber>
        <ecNumber evidence="2">3.4.19.13</ecNumber>
    </submittedName>
</protein>
<reference evidence="1" key="3">
    <citation type="submission" date="2023-01" db="EMBL/GenBank/DDBJ databases">
        <authorList>
            <person name="Sun Q."/>
            <person name="Evtushenko L."/>
        </authorList>
    </citation>
    <scope>NUCLEOTIDE SEQUENCE</scope>
    <source>
        <strain evidence="1">VKM B-1606</strain>
    </source>
</reference>
<dbReference type="Gene3D" id="1.10.246.130">
    <property type="match status" value="1"/>
</dbReference>
<evidence type="ECO:0000313" key="4">
    <source>
        <dbReference type="Proteomes" id="UP001143400"/>
    </source>
</evidence>
<proteinExistence type="predicted"/>
<dbReference type="Proteomes" id="UP000758856">
    <property type="component" value="Unassembled WGS sequence"/>
</dbReference>
<accession>A0A9W6IYQ7</accession>
<evidence type="ECO:0000313" key="3">
    <source>
        <dbReference type="Proteomes" id="UP000758856"/>
    </source>
</evidence>
<dbReference type="GO" id="GO:0036374">
    <property type="term" value="F:glutathione hydrolase activity"/>
    <property type="evidence" value="ECO:0007669"/>
    <property type="project" value="UniProtKB-EC"/>
</dbReference>